<name>A0A6L9S4V9_9ACTN</name>
<proteinExistence type="predicted"/>
<dbReference type="Gene3D" id="3.40.50.150">
    <property type="entry name" value="Vaccinia Virus protein VP39"/>
    <property type="match status" value="1"/>
</dbReference>
<accession>A0A6L9S4V9</accession>
<gene>
    <name evidence="2" type="ORF">G1H10_02690</name>
</gene>
<protein>
    <submittedName>
        <fullName evidence="2">FkbM family methyltransferase</fullName>
    </submittedName>
</protein>
<organism evidence="2 3">
    <name type="scientific">Phytoactinopolyspora halotolerans</name>
    <dbReference type="NCBI Taxonomy" id="1981512"/>
    <lineage>
        <taxon>Bacteria</taxon>
        <taxon>Bacillati</taxon>
        <taxon>Actinomycetota</taxon>
        <taxon>Actinomycetes</taxon>
        <taxon>Jiangellales</taxon>
        <taxon>Jiangellaceae</taxon>
        <taxon>Phytoactinopolyspora</taxon>
    </lineage>
</organism>
<evidence type="ECO:0000313" key="3">
    <source>
        <dbReference type="Proteomes" id="UP000475214"/>
    </source>
</evidence>
<dbReference type="GO" id="GO:0032259">
    <property type="term" value="P:methylation"/>
    <property type="evidence" value="ECO:0007669"/>
    <property type="project" value="UniProtKB-KW"/>
</dbReference>
<dbReference type="InterPro" id="IPR006342">
    <property type="entry name" value="FkbM_mtfrase"/>
</dbReference>
<dbReference type="Pfam" id="PF05050">
    <property type="entry name" value="Methyltransf_21"/>
    <property type="match status" value="1"/>
</dbReference>
<evidence type="ECO:0000313" key="2">
    <source>
        <dbReference type="EMBL" id="NED99069.1"/>
    </source>
</evidence>
<evidence type="ECO:0000259" key="1">
    <source>
        <dbReference type="Pfam" id="PF05050"/>
    </source>
</evidence>
<feature type="domain" description="Methyltransferase FkbM" evidence="1">
    <location>
        <begin position="118"/>
        <end position="280"/>
    </location>
</feature>
<dbReference type="InterPro" id="IPR029063">
    <property type="entry name" value="SAM-dependent_MTases_sf"/>
</dbReference>
<dbReference type="SUPFAM" id="SSF53335">
    <property type="entry name" value="S-adenosyl-L-methionine-dependent methyltransferases"/>
    <property type="match status" value="1"/>
</dbReference>
<dbReference type="PANTHER" id="PTHR34203:SF15">
    <property type="entry name" value="SLL1173 PROTEIN"/>
    <property type="match status" value="1"/>
</dbReference>
<dbReference type="PANTHER" id="PTHR34203">
    <property type="entry name" value="METHYLTRANSFERASE, FKBM FAMILY PROTEIN"/>
    <property type="match status" value="1"/>
</dbReference>
<comment type="caution">
    <text evidence="2">The sequence shown here is derived from an EMBL/GenBank/DDBJ whole genome shotgun (WGS) entry which is preliminary data.</text>
</comment>
<keyword evidence="2" id="KW-0489">Methyltransferase</keyword>
<keyword evidence="3" id="KW-1185">Reference proteome</keyword>
<dbReference type="EMBL" id="JAAGOA010000002">
    <property type="protein sequence ID" value="NED99069.1"/>
    <property type="molecule type" value="Genomic_DNA"/>
</dbReference>
<dbReference type="InterPro" id="IPR052514">
    <property type="entry name" value="SAM-dependent_MTase"/>
</dbReference>
<dbReference type="GO" id="GO:0008168">
    <property type="term" value="F:methyltransferase activity"/>
    <property type="evidence" value="ECO:0007669"/>
    <property type="project" value="UniProtKB-KW"/>
</dbReference>
<dbReference type="Proteomes" id="UP000475214">
    <property type="component" value="Unassembled WGS sequence"/>
</dbReference>
<reference evidence="2 3" key="1">
    <citation type="submission" date="2020-02" db="EMBL/GenBank/DDBJ databases">
        <authorList>
            <person name="Li X.-J."/>
            <person name="Han X.-M."/>
        </authorList>
    </citation>
    <scope>NUCLEOTIDE SEQUENCE [LARGE SCALE GENOMIC DNA]</scope>
    <source>
        <strain evidence="2 3">CCTCC AB 2017055</strain>
    </source>
</reference>
<dbReference type="NCBIfam" id="TIGR01444">
    <property type="entry name" value="fkbM_fam"/>
    <property type="match status" value="1"/>
</dbReference>
<sequence length="322" mass="35011">MAGDRTDFDKSGRSRRHSWYGAKPTVKRVLSWRVPHAVVRTCASMLDDRIRSERLPAPARVHEVEAHMAGVSFVMKDPDRCVIAKELYWGHGVRPRPADQLALDVFAALAKDAKLILDVGAYTGLFSILGARVAEDAQVHAFEVVPAVAKAALDNVVANDLLRRVTVHIQGVGKDGDSTRIAVGDGGSALPDFYSTELYFEHGVDVPVYSLDAIMHSMPESVRGAATLVKIDVEGTEDVVLQNAQEFLEANRPDILCEVLPDSGDADRVATALAPHGYRLLRVEPDTLVEYGELSPSIHCRDWLFTTKSDAQLAAAGVPLPA</sequence>
<dbReference type="AlphaFoldDB" id="A0A6L9S4V9"/>
<dbReference type="RefSeq" id="WP_163732331.1">
    <property type="nucleotide sequence ID" value="NZ_JAAGOA010000002.1"/>
</dbReference>
<keyword evidence="2" id="KW-0808">Transferase</keyword>